<dbReference type="GO" id="GO:0032259">
    <property type="term" value="P:methylation"/>
    <property type="evidence" value="ECO:0007669"/>
    <property type="project" value="UniProtKB-KW"/>
</dbReference>
<dbReference type="Proteomes" id="UP000184498">
    <property type="component" value="Unassembled WGS sequence"/>
</dbReference>
<keyword evidence="3" id="KW-1185">Reference proteome</keyword>
<feature type="domain" description="Methyltransferase FkbM" evidence="1">
    <location>
        <begin position="70"/>
        <end position="229"/>
    </location>
</feature>
<name>A0A1M6PJW2_9FLAO</name>
<dbReference type="GO" id="GO:0008168">
    <property type="term" value="F:methyltransferase activity"/>
    <property type="evidence" value="ECO:0007669"/>
    <property type="project" value="UniProtKB-KW"/>
</dbReference>
<dbReference type="EMBL" id="FRAM01000001">
    <property type="protein sequence ID" value="SHK08198.1"/>
    <property type="molecule type" value="Genomic_DNA"/>
</dbReference>
<dbReference type="PANTHER" id="PTHR34203:SF15">
    <property type="entry name" value="SLL1173 PROTEIN"/>
    <property type="match status" value="1"/>
</dbReference>
<gene>
    <name evidence="2" type="ORF">SAMN05444371_1139</name>
</gene>
<dbReference type="STRING" id="216903.SAMN05444371_1139"/>
<keyword evidence="2" id="KW-0489">Methyltransferase</keyword>
<sequence>MKKLSFLKNITSSRKKMESKEANIKNEYQVGKYKMLIRGNHMIEAYQLQFPLYDRFLPYFGSFFKGLIIDIGANVGDTALAIFNQNDDCFIVGAEPDSDFYEDCVANIQHNGLTHRFVGVNKFISTKKGSFIIEKDGTSSTGSINKNTSIEIEENAISFEGLLDMVPSDKLNQFDLLKVDTDGFDWDVLNSLADTKDLINRKPRFIFFEMQTFLNNDASKSFERKEMSEKYSDSLKRLQDAGFTHFSLFDNFGTFVMTTNSLDKIVTLNEYIIRSQVYNKYSTIFYFDVLAFSSSDLDFVNDKISNFYKKV</sequence>
<dbReference type="InterPro" id="IPR029063">
    <property type="entry name" value="SAM-dependent_MTases_sf"/>
</dbReference>
<evidence type="ECO:0000259" key="1">
    <source>
        <dbReference type="Pfam" id="PF05050"/>
    </source>
</evidence>
<evidence type="ECO:0000313" key="3">
    <source>
        <dbReference type="Proteomes" id="UP000184498"/>
    </source>
</evidence>
<evidence type="ECO:0000313" key="2">
    <source>
        <dbReference type="EMBL" id="SHK08198.1"/>
    </source>
</evidence>
<reference evidence="3" key="1">
    <citation type="submission" date="2016-11" db="EMBL/GenBank/DDBJ databases">
        <authorList>
            <person name="Varghese N."/>
            <person name="Submissions S."/>
        </authorList>
    </citation>
    <scope>NUCLEOTIDE SEQUENCE [LARGE SCALE GENOMIC DNA]</scope>
    <source>
        <strain evidence="3">DSM 18016</strain>
    </source>
</reference>
<dbReference type="Gene3D" id="3.40.50.150">
    <property type="entry name" value="Vaccinia Virus protein VP39"/>
    <property type="match status" value="1"/>
</dbReference>
<dbReference type="AlphaFoldDB" id="A0A1M6PJW2"/>
<dbReference type="InterPro" id="IPR006342">
    <property type="entry name" value="FkbM_mtfrase"/>
</dbReference>
<keyword evidence="2" id="KW-0808">Transferase</keyword>
<dbReference type="SUPFAM" id="SSF53335">
    <property type="entry name" value="S-adenosyl-L-methionine-dependent methyltransferases"/>
    <property type="match status" value="1"/>
</dbReference>
<organism evidence="2 3">
    <name type="scientific">Epilithonimonas mollis</name>
    <dbReference type="NCBI Taxonomy" id="216903"/>
    <lineage>
        <taxon>Bacteria</taxon>
        <taxon>Pseudomonadati</taxon>
        <taxon>Bacteroidota</taxon>
        <taxon>Flavobacteriia</taxon>
        <taxon>Flavobacteriales</taxon>
        <taxon>Weeksellaceae</taxon>
        <taxon>Chryseobacterium group</taxon>
        <taxon>Epilithonimonas</taxon>
    </lineage>
</organism>
<proteinExistence type="predicted"/>
<dbReference type="PANTHER" id="PTHR34203">
    <property type="entry name" value="METHYLTRANSFERASE, FKBM FAMILY PROTEIN"/>
    <property type="match status" value="1"/>
</dbReference>
<dbReference type="InterPro" id="IPR052514">
    <property type="entry name" value="SAM-dependent_MTase"/>
</dbReference>
<protein>
    <submittedName>
        <fullName evidence="2">Methyltransferase, FkbM family</fullName>
    </submittedName>
</protein>
<dbReference type="Pfam" id="PF05050">
    <property type="entry name" value="Methyltransf_21"/>
    <property type="match status" value="1"/>
</dbReference>
<accession>A0A1M6PJW2</accession>
<dbReference type="NCBIfam" id="TIGR01444">
    <property type="entry name" value="fkbM_fam"/>
    <property type="match status" value="1"/>
</dbReference>